<evidence type="ECO:0000256" key="1">
    <source>
        <dbReference type="SAM" id="MobiDB-lite"/>
    </source>
</evidence>
<reference evidence="2 3" key="1">
    <citation type="journal article" date="2012" name="PLoS Pathog.">
        <title>Diverse lifestyles and strategies of plant pathogenesis encoded in the genomes of eighteen Dothideomycetes fungi.</title>
        <authorList>
            <person name="Ohm R.A."/>
            <person name="Feau N."/>
            <person name="Henrissat B."/>
            <person name="Schoch C.L."/>
            <person name="Horwitz B.A."/>
            <person name="Barry K.W."/>
            <person name="Condon B.J."/>
            <person name="Copeland A.C."/>
            <person name="Dhillon B."/>
            <person name="Glaser F."/>
            <person name="Hesse C.N."/>
            <person name="Kosti I."/>
            <person name="LaButti K."/>
            <person name="Lindquist E.A."/>
            <person name="Lucas S."/>
            <person name="Salamov A.A."/>
            <person name="Bradshaw R.E."/>
            <person name="Ciuffetti L."/>
            <person name="Hamelin R.C."/>
            <person name="Kema G.H.J."/>
            <person name="Lawrence C."/>
            <person name="Scott J.A."/>
            <person name="Spatafora J.W."/>
            <person name="Turgeon B.G."/>
            <person name="de Wit P.J.G.M."/>
            <person name="Zhong S."/>
            <person name="Goodwin S.B."/>
            <person name="Grigoriev I.V."/>
        </authorList>
    </citation>
    <scope>NUCLEOTIDE SEQUENCE [LARGE SCALE GENOMIC DNA]</scope>
    <source>
        <strain evidence="3">28A</strain>
    </source>
</reference>
<evidence type="ECO:0000313" key="3">
    <source>
        <dbReference type="Proteomes" id="UP000016935"/>
    </source>
</evidence>
<dbReference type="HOGENOM" id="CLU_1563839_0_0_1"/>
<name>R0JRX3_EXST2</name>
<dbReference type="EMBL" id="KB908814">
    <property type="protein sequence ID" value="EOA83873.1"/>
    <property type="molecule type" value="Genomic_DNA"/>
</dbReference>
<proteinExistence type="predicted"/>
<keyword evidence="3" id="KW-1185">Reference proteome</keyword>
<sequence>MGCETGGGGERESGRTRAGDAGTFLQTSARAKPAQPAAKTPSPSLEISEAAETLGTGKSPQPISARPWSMRSTHGLTALDGIAMPAAAIGAGQPSSLSILPRPSLAKFAQPLFSKLLSRRETWCSQHYIPIPIPPSCRHDPHVRGPRREISTGIMHPQPTATLTAAPPITP</sequence>
<feature type="compositionally biased region" description="Low complexity" evidence="1">
    <location>
        <begin position="159"/>
        <end position="171"/>
    </location>
</feature>
<gene>
    <name evidence="2" type="ORF">SETTUDRAFT_21219</name>
</gene>
<reference evidence="2 3" key="2">
    <citation type="journal article" date="2013" name="PLoS Genet.">
        <title>Comparative genome structure, secondary metabolite, and effector coding capacity across Cochliobolus pathogens.</title>
        <authorList>
            <person name="Condon B.J."/>
            <person name="Leng Y."/>
            <person name="Wu D."/>
            <person name="Bushley K.E."/>
            <person name="Ohm R.A."/>
            <person name="Otillar R."/>
            <person name="Martin J."/>
            <person name="Schackwitz W."/>
            <person name="Grimwood J."/>
            <person name="MohdZainudin N."/>
            <person name="Xue C."/>
            <person name="Wang R."/>
            <person name="Manning V.A."/>
            <person name="Dhillon B."/>
            <person name="Tu Z.J."/>
            <person name="Steffenson B.J."/>
            <person name="Salamov A."/>
            <person name="Sun H."/>
            <person name="Lowry S."/>
            <person name="LaButti K."/>
            <person name="Han J."/>
            <person name="Copeland A."/>
            <person name="Lindquist E."/>
            <person name="Barry K."/>
            <person name="Schmutz J."/>
            <person name="Baker S.E."/>
            <person name="Ciuffetti L.M."/>
            <person name="Grigoriev I.V."/>
            <person name="Zhong S."/>
            <person name="Turgeon B.G."/>
        </authorList>
    </citation>
    <scope>NUCLEOTIDE SEQUENCE [LARGE SCALE GENOMIC DNA]</scope>
    <source>
        <strain evidence="3">28A</strain>
    </source>
</reference>
<protein>
    <submittedName>
        <fullName evidence="2">Uncharacterized protein</fullName>
    </submittedName>
</protein>
<accession>R0JRX3</accession>
<dbReference type="GeneID" id="19402414"/>
<dbReference type="Proteomes" id="UP000016935">
    <property type="component" value="Unassembled WGS sequence"/>
</dbReference>
<evidence type="ECO:0000313" key="2">
    <source>
        <dbReference type="EMBL" id="EOA83873.1"/>
    </source>
</evidence>
<organism evidence="2 3">
    <name type="scientific">Exserohilum turcicum (strain 28A)</name>
    <name type="common">Northern leaf blight fungus</name>
    <name type="synonym">Setosphaeria turcica</name>
    <dbReference type="NCBI Taxonomy" id="671987"/>
    <lineage>
        <taxon>Eukaryota</taxon>
        <taxon>Fungi</taxon>
        <taxon>Dikarya</taxon>
        <taxon>Ascomycota</taxon>
        <taxon>Pezizomycotina</taxon>
        <taxon>Dothideomycetes</taxon>
        <taxon>Pleosporomycetidae</taxon>
        <taxon>Pleosporales</taxon>
        <taxon>Pleosporineae</taxon>
        <taxon>Pleosporaceae</taxon>
        <taxon>Exserohilum</taxon>
    </lineage>
</organism>
<dbReference type="RefSeq" id="XP_008027996.1">
    <property type="nucleotide sequence ID" value="XM_008029805.1"/>
</dbReference>
<feature type="region of interest" description="Disordered" evidence="1">
    <location>
        <begin position="150"/>
        <end position="171"/>
    </location>
</feature>
<dbReference type="AlphaFoldDB" id="R0JRX3"/>
<feature type="region of interest" description="Disordered" evidence="1">
    <location>
        <begin position="1"/>
        <end position="71"/>
    </location>
</feature>
<feature type="compositionally biased region" description="Basic and acidic residues" evidence="1">
    <location>
        <begin position="9"/>
        <end position="18"/>
    </location>
</feature>